<accession>A0A926HRV8</accession>
<evidence type="ECO:0000256" key="6">
    <source>
        <dbReference type="SAM" id="Phobius"/>
    </source>
</evidence>
<gene>
    <name evidence="7" type="ORF">IAG03_04010</name>
</gene>
<dbReference type="GO" id="GO:0005886">
    <property type="term" value="C:plasma membrane"/>
    <property type="evidence" value="ECO:0007669"/>
    <property type="project" value="UniProtKB-SubCell"/>
</dbReference>
<dbReference type="Pfam" id="PF04277">
    <property type="entry name" value="OAD_gamma"/>
    <property type="match status" value="1"/>
</dbReference>
<keyword evidence="5 6" id="KW-0472">Membrane</keyword>
<organism evidence="7 8">
    <name type="scientific">Yeguia hominis</name>
    <dbReference type="NCBI Taxonomy" id="2763662"/>
    <lineage>
        <taxon>Bacteria</taxon>
        <taxon>Bacillati</taxon>
        <taxon>Bacillota</taxon>
        <taxon>Clostridia</taxon>
        <taxon>Eubacteriales</taxon>
        <taxon>Yeguiaceae</taxon>
        <taxon>Yeguia</taxon>
    </lineage>
</organism>
<keyword evidence="8" id="KW-1185">Reference proteome</keyword>
<evidence type="ECO:0000256" key="3">
    <source>
        <dbReference type="ARBA" id="ARBA00022692"/>
    </source>
</evidence>
<dbReference type="GO" id="GO:0015081">
    <property type="term" value="F:sodium ion transmembrane transporter activity"/>
    <property type="evidence" value="ECO:0007669"/>
    <property type="project" value="InterPro"/>
</dbReference>
<comment type="caution">
    <text evidence="7">The sequence shown here is derived from an EMBL/GenBank/DDBJ whole genome shotgun (WGS) entry which is preliminary data.</text>
</comment>
<evidence type="ECO:0000256" key="4">
    <source>
        <dbReference type="ARBA" id="ARBA00022989"/>
    </source>
</evidence>
<reference evidence="7" key="1">
    <citation type="submission" date="2020-08" db="EMBL/GenBank/DDBJ databases">
        <title>Genome public.</title>
        <authorList>
            <person name="Liu C."/>
            <person name="Sun Q."/>
        </authorList>
    </citation>
    <scope>NUCLEOTIDE SEQUENCE</scope>
    <source>
        <strain evidence="7">NSJ-40</strain>
    </source>
</reference>
<dbReference type="NCBIfam" id="TIGR01195">
    <property type="entry name" value="oadG_fam"/>
    <property type="match status" value="1"/>
</dbReference>
<evidence type="ECO:0000256" key="5">
    <source>
        <dbReference type="ARBA" id="ARBA00023136"/>
    </source>
</evidence>
<evidence type="ECO:0000313" key="7">
    <source>
        <dbReference type="EMBL" id="MBC8533180.1"/>
    </source>
</evidence>
<name>A0A926HRV8_9FIRM</name>
<dbReference type="InterPro" id="IPR005899">
    <property type="entry name" value="Na_pump_deCOase"/>
</dbReference>
<keyword evidence="2" id="KW-1003">Cell membrane</keyword>
<comment type="subcellular location">
    <subcellularLocation>
        <location evidence="1">Cell membrane</location>
    </subcellularLocation>
</comment>
<dbReference type="Proteomes" id="UP000651482">
    <property type="component" value="Unassembled WGS sequence"/>
</dbReference>
<evidence type="ECO:0000256" key="2">
    <source>
        <dbReference type="ARBA" id="ARBA00022475"/>
    </source>
</evidence>
<keyword evidence="3 6" id="KW-0812">Transmembrane</keyword>
<dbReference type="EMBL" id="JACRSN010000004">
    <property type="protein sequence ID" value="MBC8533180.1"/>
    <property type="molecule type" value="Genomic_DNA"/>
</dbReference>
<proteinExistence type="predicted"/>
<feature type="transmembrane region" description="Helical" evidence="6">
    <location>
        <begin position="6"/>
        <end position="32"/>
    </location>
</feature>
<evidence type="ECO:0000313" key="8">
    <source>
        <dbReference type="Proteomes" id="UP000651482"/>
    </source>
</evidence>
<dbReference type="AlphaFoldDB" id="A0A926HRV8"/>
<sequence length="92" mass="9351">MSNGFVVLMGIGTVFIGLICIIVLCTIMSTLYKSFSKKDSQTAGAGAPAPAAPAANEAIADRPAFIAAVSAAVAEDLATDVSGIRIHSVKRV</sequence>
<keyword evidence="4 6" id="KW-1133">Transmembrane helix</keyword>
<evidence type="ECO:0000256" key="1">
    <source>
        <dbReference type="ARBA" id="ARBA00004236"/>
    </source>
</evidence>
<dbReference type="GO" id="GO:0036376">
    <property type="term" value="P:sodium ion export across plasma membrane"/>
    <property type="evidence" value="ECO:0007669"/>
    <property type="project" value="InterPro"/>
</dbReference>
<dbReference type="RefSeq" id="WP_249318529.1">
    <property type="nucleotide sequence ID" value="NZ_JACRSN010000004.1"/>
</dbReference>
<protein>
    <submittedName>
        <fullName evidence="7">OadG family protein</fullName>
    </submittedName>
</protein>